<accession>A0ABS3Z1L3</accession>
<dbReference type="Proteomes" id="UP000677244">
    <property type="component" value="Unassembled WGS sequence"/>
</dbReference>
<reference evidence="2 3" key="1">
    <citation type="submission" date="2021-03" db="EMBL/GenBank/DDBJ databases">
        <title>Assistant Professor.</title>
        <authorList>
            <person name="Huq M.A."/>
        </authorList>
    </citation>
    <scope>NUCLEOTIDE SEQUENCE [LARGE SCALE GENOMIC DNA]</scope>
    <source>
        <strain evidence="2 3">MAH-29</strain>
    </source>
</reference>
<dbReference type="RefSeq" id="WP_209141990.1">
    <property type="nucleotide sequence ID" value="NZ_JAGHKO010000011.1"/>
</dbReference>
<feature type="compositionally biased region" description="Basic and acidic residues" evidence="1">
    <location>
        <begin position="21"/>
        <end position="40"/>
    </location>
</feature>
<evidence type="ECO:0000313" key="3">
    <source>
        <dbReference type="Proteomes" id="UP000677244"/>
    </source>
</evidence>
<feature type="region of interest" description="Disordered" evidence="1">
    <location>
        <begin position="1"/>
        <end position="68"/>
    </location>
</feature>
<keyword evidence="3" id="KW-1185">Reference proteome</keyword>
<organism evidence="2 3">
    <name type="scientific">Niastella soli</name>
    <dbReference type="NCBI Taxonomy" id="2821487"/>
    <lineage>
        <taxon>Bacteria</taxon>
        <taxon>Pseudomonadati</taxon>
        <taxon>Bacteroidota</taxon>
        <taxon>Chitinophagia</taxon>
        <taxon>Chitinophagales</taxon>
        <taxon>Chitinophagaceae</taxon>
        <taxon>Niastella</taxon>
    </lineage>
</organism>
<evidence type="ECO:0000256" key="1">
    <source>
        <dbReference type="SAM" id="MobiDB-lite"/>
    </source>
</evidence>
<evidence type="ECO:0000313" key="2">
    <source>
        <dbReference type="EMBL" id="MBO9203923.1"/>
    </source>
</evidence>
<name>A0ABS3Z1L3_9BACT</name>
<sequence>MKNQAPAHNKSKQTKSGETVPENRDKQGVDKMPEQEKGKAELITSKNLKGKQVDEDPETEEGKPLEDY</sequence>
<dbReference type="EMBL" id="JAGHKO010000011">
    <property type="protein sequence ID" value="MBO9203923.1"/>
    <property type="molecule type" value="Genomic_DNA"/>
</dbReference>
<gene>
    <name evidence="2" type="ORF">J7I42_26800</name>
</gene>
<protein>
    <submittedName>
        <fullName evidence="2">Uncharacterized protein</fullName>
    </submittedName>
</protein>
<proteinExistence type="predicted"/>
<comment type="caution">
    <text evidence="2">The sequence shown here is derived from an EMBL/GenBank/DDBJ whole genome shotgun (WGS) entry which is preliminary data.</text>
</comment>